<dbReference type="EMBL" id="JAGQDE010000044">
    <property type="protein sequence ID" value="MBQ0961910.1"/>
    <property type="molecule type" value="Genomic_DNA"/>
</dbReference>
<organism evidence="1 2">
    <name type="scientific">Ideonella aquatica</name>
    <dbReference type="NCBI Taxonomy" id="2824119"/>
    <lineage>
        <taxon>Bacteria</taxon>
        <taxon>Pseudomonadati</taxon>
        <taxon>Pseudomonadota</taxon>
        <taxon>Betaproteobacteria</taxon>
        <taxon>Burkholderiales</taxon>
        <taxon>Sphaerotilaceae</taxon>
        <taxon>Ideonella</taxon>
    </lineage>
</organism>
<proteinExistence type="predicted"/>
<dbReference type="InterPro" id="IPR036188">
    <property type="entry name" value="FAD/NAD-bd_sf"/>
</dbReference>
<dbReference type="Proteomes" id="UP000678374">
    <property type="component" value="Unassembled WGS sequence"/>
</dbReference>
<protein>
    <submittedName>
        <fullName evidence="1">NAD(P)-binding protein</fullName>
    </submittedName>
</protein>
<accession>A0A940YKL5</accession>
<evidence type="ECO:0000313" key="2">
    <source>
        <dbReference type="Proteomes" id="UP000678374"/>
    </source>
</evidence>
<comment type="caution">
    <text evidence="1">The sequence shown here is derived from an EMBL/GenBank/DDBJ whole genome shotgun (WGS) entry which is preliminary data.</text>
</comment>
<evidence type="ECO:0000313" key="1">
    <source>
        <dbReference type="EMBL" id="MBQ0961910.1"/>
    </source>
</evidence>
<name>A0A940YKL5_9BURK</name>
<gene>
    <name evidence="1" type="ORF">KAK06_23435</name>
</gene>
<dbReference type="Gene3D" id="3.50.50.60">
    <property type="entry name" value="FAD/NAD(P)-binding domain"/>
    <property type="match status" value="1"/>
</dbReference>
<feature type="non-terminal residue" evidence="1">
    <location>
        <position position="1"/>
    </location>
</feature>
<dbReference type="Pfam" id="PF13450">
    <property type="entry name" value="NAD_binding_8"/>
    <property type="match status" value="1"/>
</dbReference>
<dbReference type="RefSeq" id="WP_210804592.1">
    <property type="nucleotide sequence ID" value="NZ_JAGQDE010000044.1"/>
</dbReference>
<sequence>GCLPAPEVLHASRWVGVAPERGHRLRAPRPTMPAGPLRRVGALVLGGGVSGLAALRALVEGGIDDAQLLELDDAVGGNSRGHALAGSGCPMGAHYLPVPSAAAPEVREWLQQIGLLRMTAAGLQPDERHLCHAPQERLFIDGAWQDGLLPSAEGRPATLAQYRRFAQAVAEAQRALPFAMPTTGLAWQPGHAALDAQRFDQWLQAQGLDDSRLLGHLDYCCRDDYGAGVASVSAWAGLHYFASRHGFAAPGDEVAERDAVFTWPEGNAFLVRALAQPLAERVHAGRSVLAVEAGRHAVQVLAWNEAQGAPERWQAERVVVALPLHAAVRLVQGLDAPRQRALRETAQATRHAPWLVANLQLDAWPLARTGAPLAWDNVPFQLAGRSPMLGYVNARHQSLRTDAAAAPPVITAYLALPEAERGRLLSGSAADWTTEVLAHLAPLHPDLAQRLRQAELTRWGHAMAIPAPGVAGQPARRALRESAGRVAFVHSDLAGYSVFEEAFTLGTRTGRALARLR</sequence>
<dbReference type="SUPFAM" id="SSF51905">
    <property type="entry name" value="FAD/NAD(P)-binding domain"/>
    <property type="match status" value="1"/>
</dbReference>
<reference evidence="1" key="1">
    <citation type="submission" date="2021-04" db="EMBL/GenBank/DDBJ databases">
        <title>The genome sequence of Ideonella sp. 4Y11.</title>
        <authorList>
            <person name="Liu Y."/>
        </authorList>
    </citation>
    <scope>NUCLEOTIDE SEQUENCE</scope>
    <source>
        <strain evidence="1">4Y11</strain>
    </source>
</reference>
<dbReference type="AlphaFoldDB" id="A0A940YKL5"/>
<keyword evidence="2" id="KW-1185">Reference proteome</keyword>